<dbReference type="Proteomes" id="UP000698924">
    <property type="component" value="Unassembled WGS sequence"/>
</dbReference>
<dbReference type="InterPro" id="IPR019302">
    <property type="entry name" value="CAP12/PCTIR_TIR_dom"/>
</dbReference>
<reference evidence="2 3" key="1">
    <citation type="journal article" date="2021" name="Sci. Rep.">
        <title>The distribution of antibiotic resistance genes in chicken gut microbiota commensals.</title>
        <authorList>
            <person name="Juricova H."/>
            <person name="Matiasovicova J."/>
            <person name="Kubasova T."/>
            <person name="Cejkova D."/>
            <person name="Rychlik I."/>
        </authorList>
    </citation>
    <scope>NUCLEOTIDE SEQUENCE [LARGE SCALE GENOMIC DNA]</scope>
    <source>
        <strain evidence="2 3">An421</strain>
    </source>
</reference>
<organism evidence="2 3">
    <name type="scientific">Caecibacteroides pullorum</name>
    <dbReference type="NCBI Taxonomy" id="2725562"/>
    <lineage>
        <taxon>Bacteria</taxon>
        <taxon>Pseudomonadati</taxon>
        <taxon>Bacteroidota</taxon>
        <taxon>Bacteroidia</taxon>
        <taxon>Bacteroidales</taxon>
        <taxon>Bacteroidaceae</taxon>
        <taxon>Caecibacteroides</taxon>
    </lineage>
</organism>
<evidence type="ECO:0000259" key="1">
    <source>
        <dbReference type="Pfam" id="PF10137"/>
    </source>
</evidence>
<evidence type="ECO:0000313" key="2">
    <source>
        <dbReference type="EMBL" id="MBM6858656.1"/>
    </source>
</evidence>
<dbReference type="Pfam" id="PF10137">
    <property type="entry name" value="CAP12-PCTIR_TIR"/>
    <property type="match status" value="1"/>
</dbReference>
<proteinExistence type="predicted"/>
<gene>
    <name evidence="2" type="ORF">H6D15_13805</name>
</gene>
<dbReference type="EMBL" id="JACJMO010000033">
    <property type="protein sequence ID" value="MBM6858656.1"/>
    <property type="molecule type" value="Genomic_DNA"/>
</dbReference>
<feature type="domain" description="CD-NTase-associated protein 12/Pycsar effector protein TIR" evidence="1">
    <location>
        <begin position="151"/>
        <end position="267"/>
    </location>
</feature>
<protein>
    <submittedName>
        <fullName evidence="2">Nucleotide-binding protein</fullName>
    </submittedName>
</protein>
<keyword evidence="3" id="KW-1185">Reference proteome</keyword>
<dbReference type="GO" id="GO:0050135">
    <property type="term" value="F:NADP+ nucleosidase activity"/>
    <property type="evidence" value="ECO:0007669"/>
    <property type="project" value="InterPro"/>
</dbReference>
<comment type="caution">
    <text evidence="2">The sequence shown here is derived from an EMBL/GenBank/DDBJ whole genome shotgun (WGS) entry which is preliminary data.</text>
</comment>
<evidence type="ECO:0000313" key="3">
    <source>
        <dbReference type="Proteomes" id="UP000698924"/>
    </source>
</evidence>
<accession>A0AA40ZV58</accession>
<dbReference type="RefSeq" id="WP_204973128.1">
    <property type="nucleotide sequence ID" value="NZ_JAAZTS010000032.1"/>
</dbReference>
<dbReference type="AlphaFoldDB" id="A0AA40ZV58"/>
<name>A0AA40ZV58_9BACT</name>
<sequence>MATGHLIKPQEFLESKLKSQIEKGNNLLNREVSEKKTTLVYPRRIIKIKEYDNDEEKTFFADYVKWNSYNSELISRSFDENDSPHSYFNSYNRTGDPTRLLGEDIIKEAKQQINEKIVYLESLMEQLPLIPQMEIINNNEEKKINMGNKDIFIVHGHDSGLKNEVARFITDMGYNPIILHEQPNKGKTIIEKIETFSHVCYAIVLYTPCDKGASKNVQDLSPRARQNVVFEHGYLIGKLGRERVCALIKEEVEKPGDVDGVIYITYDDRGAWKKDIAKEFNILGMHFNPNALLY</sequence>